<reference evidence="8" key="1">
    <citation type="journal article" date="2014" name="Int. J. Syst. Evol. Microbiol.">
        <title>Complete genome sequence of Corynebacterium casei LMG S-19264T (=DSM 44701T), isolated from a smear-ripened cheese.</title>
        <authorList>
            <consortium name="US DOE Joint Genome Institute (JGI-PGF)"/>
            <person name="Walter F."/>
            <person name="Albersmeier A."/>
            <person name="Kalinowski J."/>
            <person name="Ruckert C."/>
        </authorList>
    </citation>
    <scope>NUCLEOTIDE SEQUENCE</scope>
    <source>
        <strain evidence="8">CGMCC 1.10998</strain>
    </source>
</reference>
<feature type="domain" description="BPL/LPL catalytic" evidence="7">
    <location>
        <begin position="8"/>
        <end position="197"/>
    </location>
</feature>
<dbReference type="GO" id="GO:0004077">
    <property type="term" value="F:biotin--[biotin carboxyl-carrier protein] ligase activity"/>
    <property type="evidence" value="ECO:0007669"/>
    <property type="project" value="UniProtKB-EC"/>
</dbReference>
<dbReference type="Gene3D" id="2.30.30.100">
    <property type="match status" value="1"/>
</dbReference>
<dbReference type="InterPro" id="IPR004408">
    <property type="entry name" value="Biotin_CoA_COase_ligase"/>
</dbReference>
<evidence type="ECO:0000313" key="8">
    <source>
        <dbReference type="EMBL" id="GGD01271.1"/>
    </source>
</evidence>
<dbReference type="InterPro" id="IPR045864">
    <property type="entry name" value="aa-tRNA-synth_II/BPL/LPL"/>
</dbReference>
<dbReference type="PROSITE" id="PS51733">
    <property type="entry name" value="BPL_LPL_CATALYTIC"/>
    <property type="match status" value="1"/>
</dbReference>
<dbReference type="SUPFAM" id="SSF50037">
    <property type="entry name" value="C-terminal domain of transcriptional repressors"/>
    <property type="match status" value="1"/>
</dbReference>
<evidence type="ECO:0000256" key="5">
    <source>
        <dbReference type="ARBA" id="ARBA00024227"/>
    </source>
</evidence>
<dbReference type="EC" id="6.3.4.15" evidence="5"/>
<dbReference type="GO" id="GO:0005737">
    <property type="term" value="C:cytoplasm"/>
    <property type="evidence" value="ECO:0007669"/>
    <property type="project" value="TreeGrafter"/>
</dbReference>
<dbReference type="SUPFAM" id="SSF55681">
    <property type="entry name" value="Class II aaRS and biotin synthetases"/>
    <property type="match status" value="1"/>
</dbReference>
<organism evidence="8 9">
    <name type="scientific">Undibacterium terreum</name>
    <dbReference type="NCBI Taxonomy" id="1224302"/>
    <lineage>
        <taxon>Bacteria</taxon>
        <taxon>Pseudomonadati</taxon>
        <taxon>Pseudomonadota</taxon>
        <taxon>Betaproteobacteria</taxon>
        <taxon>Burkholderiales</taxon>
        <taxon>Oxalobacteraceae</taxon>
        <taxon>Undibacterium</taxon>
    </lineage>
</organism>
<protein>
    <recommendedName>
        <fullName evidence="5">biotin--[biotin carboxyl-carrier protein] ligase</fullName>
        <ecNumber evidence="5">6.3.4.15</ecNumber>
    </recommendedName>
</protein>
<keyword evidence="4" id="KW-0092">Biotin</keyword>
<accession>A0A916XR96</accession>
<dbReference type="PANTHER" id="PTHR12835">
    <property type="entry name" value="BIOTIN PROTEIN LIGASE"/>
    <property type="match status" value="1"/>
</dbReference>
<dbReference type="PANTHER" id="PTHR12835:SF5">
    <property type="entry name" value="BIOTIN--PROTEIN LIGASE"/>
    <property type="match status" value="1"/>
</dbReference>
<keyword evidence="9" id="KW-1185">Reference proteome</keyword>
<dbReference type="EMBL" id="BMED01000010">
    <property type="protein sequence ID" value="GGD01271.1"/>
    <property type="molecule type" value="Genomic_DNA"/>
</dbReference>
<dbReference type="AlphaFoldDB" id="A0A916XR96"/>
<evidence type="ECO:0000256" key="1">
    <source>
        <dbReference type="ARBA" id="ARBA00022598"/>
    </source>
</evidence>
<dbReference type="Proteomes" id="UP000637423">
    <property type="component" value="Unassembled WGS sequence"/>
</dbReference>
<comment type="caution">
    <text evidence="8">The sequence shown here is derived from an EMBL/GenBank/DDBJ whole genome shotgun (WGS) entry which is preliminary data.</text>
</comment>
<dbReference type="Gene3D" id="3.30.930.10">
    <property type="entry name" value="Bira Bifunctional Protein, Domain 2"/>
    <property type="match status" value="1"/>
</dbReference>
<evidence type="ECO:0000313" key="9">
    <source>
        <dbReference type="Proteomes" id="UP000637423"/>
    </source>
</evidence>
<reference evidence="8" key="2">
    <citation type="submission" date="2020-09" db="EMBL/GenBank/DDBJ databases">
        <authorList>
            <person name="Sun Q."/>
            <person name="Zhou Y."/>
        </authorList>
    </citation>
    <scope>NUCLEOTIDE SEQUENCE</scope>
    <source>
        <strain evidence="8">CGMCC 1.10998</strain>
    </source>
</reference>
<dbReference type="NCBIfam" id="TIGR00121">
    <property type="entry name" value="birA_ligase"/>
    <property type="match status" value="1"/>
</dbReference>
<evidence type="ECO:0000256" key="4">
    <source>
        <dbReference type="ARBA" id="ARBA00023267"/>
    </source>
</evidence>
<dbReference type="RefSeq" id="WP_188569489.1">
    <property type="nucleotide sequence ID" value="NZ_BMED01000010.1"/>
</dbReference>
<evidence type="ECO:0000256" key="6">
    <source>
        <dbReference type="ARBA" id="ARBA00047846"/>
    </source>
</evidence>
<proteinExistence type="predicted"/>
<dbReference type="InterPro" id="IPR003142">
    <property type="entry name" value="BPL_C"/>
</dbReference>
<name>A0A916XR96_9BURK</name>
<keyword evidence="2" id="KW-0547">Nucleotide-binding</keyword>
<evidence type="ECO:0000256" key="3">
    <source>
        <dbReference type="ARBA" id="ARBA00022840"/>
    </source>
</evidence>
<evidence type="ECO:0000259" key="7">
    <source>
        <dbReference type="PROSITE" id="PS51733"/>
    </source>
</evidence>
<dbReference type="Pfam" id="PF02237">
    <property type="entry name" value="BPL_C"/>
    <property type="match status" value="1"/>
</dbReference>
<dbReference type="Pfam" id="PF03099">
    <property type="entry name" value="BPL_LplA_LipB"/>
    <property type="match status" value="1"/>
</dbReference>
<evidence type="ECO:0000256" key="2">
    <source>
        <dbReference type="ARBA" id="ARBA00022741"/>
    </source>
</evidence>
<comment type="catalytic activity">
    <reaction evidence="6">
        <text>biotin + L-lysyl-[protein] + ATP = N(6)-biotinyl-L-lysyl-[protein] + AMP + diphosphate + H(+)</text>
        <dbReference type="Rhea" id="RHEA:11756"/>
        <dbReference type="Rhea" id="RHEA-COMP:9752"/>
        <dbReference type="Rhea" id="RHEA-COMP:10505"/>
        <dbReference type="ChEBI" id="CHEBI:15378"/>
        <dbReference type="ChEBI" id="CHEBI:29969"/>
        <dbReference type="ChEBI" id="CHEBI:30616"/>
        <dbReference type="ChEBI" id="CHEBI:33019"/>
        <dbReference type="ChEBI" id="CHEBI:57586"/>
        <dbReference type="ChEBI" id="CHEBI:83144"/>
        <dbReference type="ChEBI" id="CHEBI:456215"/>
        <dbReference type="EC" id="6.3.4.15"/>
    </reaction>
</comment>
<dbReference type="InterPro" id="IPR004143">
    <property type="entry name" value="BPL_LPL_catalytic"/>
</dbReference>
<sequence length="263" mass="28224">MSTTLHTNQIIPLLDQYGSLADVEVVEETGSTNADLMARLHLLQAPVLRVAERQTAGRGRAGRVWRSVPGGVLTFSLAWRFRRQAQGLLGLPLAVGVAVAEVLLAQSVPVQLKWPNDILKDGKKLAGILIETSPVPDQDGGGTWTVIGIGLNLSIPHELEAEIGREVADAPWLAQMDRNTLMAHLLNALAKALQQFEQQGFAAFTGRWNSMHAYAQQMVRILDQGQIVHEGTALGVDANGCLSLLTAQGPVTVVAGDVSLRPV</sequence>
<keyword evidence="3" id="KW-0067">ATP-binding</keyword>
<dbReference type="CDD" id="cd16442">
    <property type="entry name" value="BPL"/>
    <property type="match status" value="1"/>
</dbReference>
<dbReference type="InterPro" id="IPR008988">
    <property type="entry name" value="Transcriptional_repressor_C"/>
</dbReference>
<keyword evidence="1 8" id="KW-0436">Ligase</keyword>
<dbReference type="GO" id="GO:0005524">
    <property type="term" value="F:ATP binding"/>
    <property type="evidence" value="ECO:0007669"/>
    <property type="project" value="UniProtKB-KW"/>
</dbReference>
<gene>
    <name evidence="8" type="primary">birA</name>
    <name evidence="8" type="ORF">GCM10011396_56050</name>
</gene>